<evidence type="ECO:0000313" key="2">
    <source>
        <dbReference type="Proteomes" id="UP001201262"/>
    </source>
</evidence>
<keyword evidence="2" id="KW-1185">Reference proteome</keyword>
<name>A0AAD4KW04_9EURO</name>
<reference evidence="1" key="1">
    <citation type="submission" date="2021-12" db="EMBL/GenBank/DDBJ databases">
        <title>Convergent genome expansion in fungi linked to evolution of root-endophyte symbiosis.</title>
        <authorList>
            <consortium name="DOE Joint Genome Institute"/>
            <person name="Ke Y.-H."/>
            <person name="Bonito G."/>
            <person name="Liao H.-L."/>
            <person name="Looney B."/>
            <person name="Rojas-Flechas A."/>
            <person name="Nash J."/>
            <person name="Hameed K."/>
            <person name="Schadt C."/>
            <person name="Martin F."/>
            <person name="Crous P.W."/>
            <person name="Miettinen O."/>
            <person name="Magnuson J.K."/>
            <person name="Labbe J."/>
            <person name="Jacobson D."/>
            <person name="Doktycz M.J."/>
            <person name="Veneault-Fourrey C."/>
            <person name="Kuo A."/>
            <person name="Mondo S."/>
            <person name="Calhoun S."/>
            <person name="Riley R."/>
            <person name="Ohm R."/>
            <person name="LaButti K."/>
            <person name="Andreopoulos B."/>
            <person name="Pangilinan J."/>
            <person name="Nolan M."/>
            <person name="Tritt A."/>
            <person name="Clum A."/>
            <person name="Lipzen A."/>
            <person name="Daum C."/>
            <person name="Barry K."/>
            <person name="Grigoriev I.V."/>
            <person name="Vilgalys R."/>
        </authorList>
    </citation>
    <scope>NUCLEOTIDE SEQUENCE</scope>
    <source>
        <strain evidence="1">PMI_201</strain>
    </source>
</reference>
<sequence>MKGQDSSPFDHEFYNSLAQLQPSSQFKWYQTAIVALGALNYPEEIPKLYSLLLDRYIPKGSRLNETRKIREGLTKLCGIMGAAKAGSSLRQLATAIPPELIELTHYRHHGDEIQRASDTQEMAIERGRNMHSLIYDNIPEYDERKTLHASPDYYYIVTGKFVN</sequence>
<protein>
    <submittedName>
        <fullName evidence="1">Uncharacterized protein</fullName>
    </submittedName>
</protein>
<gene>
    <name evidence="1" type="ORF">BGW36DRAFT_359696</name>
</gene>
<dbReference type="AlphaFoldDB" id="A0AAD4KW04"/>
<dbReference type="PANTHER" id="PTHR28180">
    <property type="entry name" value="CONSERVED MITOCHONDRIAL PROTEIN-RELATED"/>
    <property type="match status" value="1"/>
</dbReference>
<evidence type="ECO:0000313" key="1">
    <source>
        <dbReference type="EMBL" id="KAH8697926.1"/>
    </source>
</evidence>
<dbReference type="RefSeq" id="XP_046072627.1">
    <property type="nucleotide sequence ID" value="XM_046214104.1"/>
</dbReference>
<dbReference type="EMBL" id="JAJTJA010000006">
    <property type="protein sequence ID" value="KAH8697926.1"/>
    <property type="molecule type" value="Genomic_DNA"/>
</dbReference>
<dbReference type="GeneID" id="70244391"/>
<accession>A0AAD4KW04</accession>
<dbReference type="Proteomes" id="UP001201262">
    <property type="component" value="Unassembled WGS sequence"/>
</dbReference>
<proteinExistence type="predicted"/>
<comment type="caution">
    <text evidence="1">The sequence shown here is derived from an EMBL/GenBank/DDBJ whole genome shotgun (WGS) entry which is preliminary data.</text>
</comment>
<dbReference type="InterPro" id="IPR052999">
    <property type="entry name" value="PTS1_Protein"/>
</dbReference>
<organism evidence="1 2">
    <name type="scientific">Talaromyces proteolyticus</name>
    <dbReference type="NCBI Taxonomy" id="1131652"/>
    <lineage>
        <taxon>Eukaryota</taxon>
        <taxon>Fungi</taxon>
        <taxon>Dikarya</taxon>
        <taxon>Ascomycota</taxon>
        <taxon>Pezizomycotina</taxon>
        <taxon>Eurotiomycetes</taxon>
        <taxon>Eurotiomycetidae</taxon>
        <taxon>Eurotiales</taxon>
        <taxon>Trichocomaceae</taxon>
        <taxon>Talaromyces</taxon>
        <taxon>Talaromyces sect. Bacilispori</taxon>
    </lineage>
</organism>